<dbReference type="PANTHER" id="PTHR11328:SF24">
    <property type="entry name" value="MAJOR FACILITATOR SUPERFAMILY (MFS) PROFILE DOMAIN-CONTAINING PROTEIN"/>
    <property type="match status" value="1"/>
</dbReference>
<evidence type="ECO:0000313" key="9">
    <source>
        <dbReference type="EMBL" id="AFG37372.1"/>
    </source>
</evidence>
<feature type="transmembrane region" description="Helical" evidence="8">
    <location>
        <begin position="119"/>
        <end position="137"/>
    </location>
</feature>
<dbReference type="PATRIC" id="fig|889378.3.peg.1301"/>
<dbReference type="Proteomes" id="UP000007383">
    <property type="component" value="Chromosome"/>
</dbReference>
<name>H9UIM9_SPIAZ</name>
<feature type="transmembrane region" description="Helical" evidence="8">
    <location>
        <begin position="276"/>
        <end position="296"/>
    </location>
</feature>
<keyword evidence="10" id="KW-1185">Reference proteome</keyword>
<feature type="transmembrane region" description="Helical" evidence="8">
    <location>
        <begin position="423"/>
        <end position="447"/>
    </location>
</feature>
<dbReference type="STRING" id="889378.Spiaf_1297"/>
<dbReference type="GO" id="GO:0006814">
    <property type="term" value="P:sodium ion transport"/>
    <property type="evidence" value="ECO:0007669"/>
    <property type="project" value="InterPro"/>
</dbReference>
<protein>
    <submittedName>
        <fullName evidence="9">Glycoside/pentoside/hexuronide transporter</fullName>
    </submittedName>
</protein>
<dbReference type="GO" id="GO:0005886">
    <property type="term" value="C:plasma membrane"/>
    <property type="evidence" value="ECO:0007669"/>
    <property type="project" value="UniProtKB-SubCell"/>
</dbReference>
<keyword evidence="4" id="KW-1003">Cell membrane</keyword>
<dbReference type="AlphaFoldDB" id="H9UIM9"/>
<keyword evidence="5 8" id="KW-0812">Transmembrane</keyword>
<dbReference type="NCBIfam" id="TIGR00792">
    <property type="entry name" value="gph"/>
    <property type="match status" value="1"/>
</dbReference>
<dbReference type="Gene3D" id="1.20.1250.20">
    <property type="entry name" value="MFS general substrate transporter like domains"/>
    <property type="match status" value="2"/>
</dbReference>
<evidence type="ECO:0000313" key="10">
    <source>
        <dbReference type="Proteomes" id="UP000007383"/>
    </source>
</evidence>
<dbReference type="PANTHER" id="PTHR11328">
    <property type="entry name" value="MAJOR FACILITATOR SUPERFAMILY DOMAIN-CONTAINING PROTEIN"/>
    <property type="match status" value="1"/>
</dbReference>
<feature type="transmembrane region" description="Helical" evidence="8">
    <location>
        <begin position="381"/>
        <end position="403"/>
    </location>
</feature>
<feature type="transmembrane region" description="Helical" evidence="8">
    <location>
        <begin position="89"/>
        <end position="107"/>
    </location>
</feature>
<organism evidence="9 10">
    <name type="scientific">Spirochaeta africana (strain ATCC 700263 / DSM 8902 / Z-7692)</name>
    <dbReference type="NCBI Taxonomy" id="889378"/>
    <lineage>
        <taxon>Bacteria</taxon>
        <taxon>Pseudomonadati</taxon>
        <taxon>Spirochaetota</taxon>
        <taxon>Spirochaetia</taxon>
        <taxon>Spirochaetales</taxon>
        <taxon>Spirochaetaceae</taxon>
        <taxon>Spirochaeta</taxon>
    </lineage>
</organism>
<evidence type="ECO:0000256" key="8">
    <source>
        <dbReference type="SAM" id="Phobius"/>
    </source>
</evidence>
<dbReference type="EMBL" id="CP003282">
    <property type="protein sequence ID" value="AFG37372.1"/>
    <property type="molecule type" value="Genomic_DNA"/>
</dbReference>
<dbReference type="GO" id="GO:0015293">
    <property type="term" value="F:symporter activity"/>
    <property type="evidence" value="ECO:0007669"/>
    <property type="project" value="InterPro"/>
</dbReference>
<evidence type="ECO:0000256" key="3">
    <source>
        <dbReference type="ARBA" id="ARBA00022448"/>
    </source>
</evidence>
<evidence type="ECO:0000256" key="7">
    <source>
        <dbReference type="ARBA" id="ARBA00023136"/>
    </source>
</evidence>
<dbReference type="GO" id="GO:0008643">
    <property type="term" value="P:carbohydrate transport"/>
    <property type="evidence" value="ECO:0007669"/>
    <property type="project" value="InterPro"/>
</dbReference>
<dbReference type="PROSITE" id="PS00872">
    <property type="entry name" value="NA_GALACTOSIDE_SYMP"/>
    <property type="match status" value="1"/>
</dbReference>
<evidence type="ECO:0000256" key="2">
    <source>
        <dbReference type="ARBA" id="ARBA00009617"/>
    </source>
</evidence>
<sequence>MIATRESISMTKRLPLRIRIGYGFGDLPGNLFFTMMGFYLLNYLTDTVLLGPALAGTAIMVGRIWDAITDPAVGYLSDHTYTRFGRRRPYMLVGAVTLGFSMAALFWPPPGDSVGSIFWYIVIVYCVVNTAYTLHNIPYGAWSPEITQDYHERTTLNAFRNLFAVTGTLVGAGLILPLISAMGGGVRGWQGMGAVVGLFMLVTGLIPVLLVPEKKHVRGAHHPPQLLTMLKDYLGAMRNRPYLLILIPWSLNIAGINIIQASLIYYFTYIYRSPDAFVIALGGMLLVCMLSIPFWVAVSRRIGKKYSYITGMGFFAAMILLFFIGAPHMDVRFAYIVMALAGIGFGTQYVMPFAIVADVTDVDFAASGVRREGVFFGMFTFWSKIGQAIGIWLVGLMLELVGFVQPEIAGVAPLQSEQTITGIRWLVGPVPVLFFLGGIVILWFYPISKARFDAVMREIQELD</sequence>
<evidence type="ECO:0000256" key="1">
    <source>
        <dbReference type="ARBA" id="ARBA00004651"/>
    </source>
</evidence>
<dbReference type="InterPro" id="IPR039672">
    <property type="entry name" value="MFS_2"/>
</dbReference>
<dbReference type="SUPFAM" id="SSF103473">
    <property type="entry name" value="MFS general substrate transporter"/>
    <property type="match status" value="1"/>
</dbReference>
<gene>
    <name evidence="9" type="ordered locus">Spiaf_1297</name>
</gene>
<feature type="transmembrane region" description="Helical" evidence="8">
    <location>
        <begin position="158"/>
        <end position="179"/>
    </location>
</feature>
<dbReference type="HOGENOM" id="CLU_027408_6_0_12"/>
<dbReference type="Pfam" id="PF13347">
    <property type="entry name" value="MFS_2"/>
    <property type="match status" value="1"/>
</dbReference>
<dbReference type="InterPro" id="IPR018043">
    <property type="entry name" value="Na/Gal_symport_CS"/>
</dbReference>
<feature type="transmembrane region" description="Helical" evidence="8">
    <location>
        <begin position="242"/>
        <end position="270"/>
    </location>
</feature>
<keyword evidence="6 8" id="KW-1133">Transmembrane helix</keyword>
<dbReference type="InterPro" id="IPR036259">
    <property type="entry name" value="MFS_trans_sf"/>
</dbReference>
<feature type="transmembrane region" description="Helical" evidence="8">
    <location>
        <begin position="308"/>
        <end position="327"/>
    </location>
</feature>
<feature type="transmembrane region" description="Helical" evidence="8">
    <location>
        <begin position="191"/>
        <end position="211"/>
    </location>
</feature>
<keyword evidence="3" id="KW-0813">Transport</keyword>
<dbReference type="CDD" id="cd17332">
    <property type="entry name" value="MFS_MelB_like"/>
    <property type="match status" value="1"/>
</dbReference>
<dbReference type="eggNOG" id="COG2211">
    <property type="taxonomic scope" value="Bacteria"/>
</dbReference>
<proteinExistence type="inferred from homology"/>
<comment type="subcellular location">
    <subcellularLocation>
        <location evidence="1">Cell membrane</location>
        <topology evidence="1">Multi-pass membrane protein</topology>
    </subcellularLocation>
</comment>
<evidence type="ECO:0000256" key="4">
    <source>
        <dbReference type="ARBA" id="ARBA00022475"/>
    </source>
</evidence>
<keyword evidence="7 8" id="KW-0472">Membrane</keyword>
<reference evidence="10" key="1">
    <citation type="journal article" date="2013" name="Stand. Genomic Sci.">
        <title>Complete genome sequence of the halophilic bacterium Spirochaeta africana type strain (Z-7692(T)) from the alkaline Lake Magadi in the East African Rift.</title>
        <authorList>
            <person name="Liolos K."/>
            <person name="Abt B."/>
            <person name="Scheuner C."/>
            <person name="Teshima H."/>
            <person name="Held B."/>
            <person name="Lapidus A."/>
            <person name="Nolan M."/>
            <person name="Lucas S."/>
            <person name="Deshpande S."/>
            <person name="Cheng J.F."/>
            <person name="Tapia R."/>
            <person name="Goodwin L.A."/>
            <person name="Pitluck S."/>
            <person name="Pagani I."/>
            <person name="Ivanova N."/>
            <person name="Mavromatis K."/>
            <person name="Mikhailova N."/>
            <person name="Huntemann M."/>
            <person name="Pati A."/>
            <person name="Chen A."/>
            <person name="Palaniappan K."/>
            <person name="Land M."/>
            <person name="Rohde M."/>
            <person name="Tindall B.J."/>
            <person name="Detter J.C."/>
            <person name="Goker M."/>
            <person name="Bristow J."/>
            <person name="Eisen J.A."/>
            <person name="Markowitz V."/>
            <person name="Hugenholtz P."/>
            <person name="Woyke T."/>
            <person name="Klenk H.P."/>
            <person name="Kyrpides N.C."/>
        </authorList>
    </citation>
    <scope>NUCLEOTIDE SEQUENCE</scope>
    <source>
        <strain evidence="10">ATCC 700263 / DSM 8902 / Z-7692</strain>
    </source>
</reference>
<dbReference type="InterPro" id="IPR001927">
    <property type="entry name" value="Na/Gal_symport"/>
</dbReference>
<dbReference type="KEGG" id="sfc:Spiaf_1297"/>
<evidence type="ECO:0000256" key="5">
    <source>
        <dbReference type="ARBA" id="ARBA00022692"/>
    </source>
</evidence>
<comment type="similarity">
    <text evidence="2">Belongs to the sodium:galactoside symporter (TC 2.A.2) family.</text>
</comment>
<evidence type="ECO:0000256" key="6">
    <source>
        <dbReference type="ARBA" id="ARBA00022989"/>
    </source>
</evidence>
<feature type="transmembrane region" description="Helical" evidence="8">
    <location>
        <begin position="20"/>
        <end position="41"/>
    </location>
</feature>
<feature type="transmembrane region" description="Helical" evidence="8">
    <location>
        <begin position="333"/>
        <end position="360"/>
    </location>
</feature>
<accession>H9UIM9</accession>
<feature type="transmembrane region" description="Helical" evidence="8">
    <location>
        <begin position="47"/>
        <end position="68"/>
    </location>
</feature>